<dbReference type="InterPro" id="IPR023231">
    <property type="entry name" value="GSKIP_dom_sf"/>
</dbReference>
<reference evidence="2" key="2">
    <citation type="submission" date="2014-06" db="EMBL/GenBank/DDBJ databases">
        <title>The complete genome of Blastobotrys (Arxula) adeninivorans LS3 - a yeast of biotechnological interest.</title>
        <authorList>
            <person name="Kunze G."/>
            <person name="Gaillardin C."/>
            <person name="Czernicka M."/>
            <person name="Durrens P."/>
            <person name="Martin T."/>
            <person name="Boer E."/>
            <person name="Gabaldon T."/>
            <person name="Cruz J."/>
            <person name="Talla E."/>
            <person name="Marck C."/>
            <person name="Goffeau A."/>
            <person name="Barbe V."/>
            <person name="Baret P."/>
            <person name="Baronian K."/>
            <person name="Beier S."/>
            <person name="Bleykasten C."/>
            <person name="Bode R."/>
            <person name="Casaregola S."/>
            <person name="Despons L."/>
            <person name="Fairhead C."/>
            <person name="Giersberg M."/>
            <person name="Gierski P."/>
            <person name="Hahnel U."/>
            <person name="Hartmann A."/>
            <person name="Jankowska D."/>
            <person name="Jubin C."/>
            <person name="Jung P."/>
            <person name="Lafontaine I."/>
            <person name="Leh-Louis V."/>
            <person name="Lemaire M."/>
            <person name="Marcet-Houben M."/>
            <person name="Mascher M."/>
            <person name="Morel G."/>
            <person name="Richard G.-F."/>
            <person name="Riechen J."/>
            <person name="Sacerdot C."/>
            <person name="Sarkar A."/>
            <person name="Savel G."/>
            <person name="Schacherer J."/>
            <person name="Sherman D."/>
            <person name="Straub M.-L."/>
            <person name="Stein N."/>
            <person name="Thierry A."/>
            <person name="Trautwein-Schult A."/>
            <person name="Westhof E."/>
            <person name="Worch S."/>
            <person name="Dujon B."/>
            <person name="Souciet J.-L."/>
            <person name="Wincker P."/>
            <person name="Scholz U."/>
            <person name="Neuveglise N."/>
        </authorList>
    </citation>
    <scope>NUCLEOTIDE SEQUENCE</scope>
    <source>
        <strain evidence="2">LS3</strain>
    </source>
</reference>
<dbReference type="EMBL" id="HG937692">
    <property type="protein sequence ID" value="CDP36566.1"/>
    <property type="molecule type" value="Genomic_DNA"/>
</dbReference>
<feature type="domain" description="GSKIP" evidence="1">
    <location>
        <begin position="9"/>
        <end position="86"/>
    </location>
</feature>
<reference evidence="2" key="1">
    <citation type="submission" date="2014-02" db="EMBL/GenBank/DDBJ databases">
        <authorList>
            <person name="Genoscope - CEA"/>
        </authorList>
    </citation>
    <scope>NUCLEOTIDE SEQUENCE</scope>
    <source>
        <strain evidence="2">LS3</strain>
    </source>
</reference>
<dbReference type="Gene3D" id="3.30.2280.10">
    <property type="entry name" value="Hypothetical protein (hspc210)"/>
    <property type="match status" value="1"/>
</dbReference>
<name>A0A060TBI3_BLAAD</name>
<dbReference type="AlphaFoldDB" id="A0A060TBI3"/>
<evidence type="ECO:0000259" key="1">
    <source>
        <dbReference type="Pfam" id="PF05303"/>
    </source>
</evidence>
<dbReference type="SUPFAM" id="SSF103107">
    <property type="entry name" value="Hypothetical protein c14orf129, hspc210"/>
    <property type="match status" value="1"/>
</dbReference>
<gene>
    <name evidence="2" type="ORF">GNLVRS02_ARAD1B15972g</name>
</gene>
<protein>
    <submittedName>
        <fullName evidence="2">ARAD1B15972p</fullName>
    </submittedName>
</protein>
<evidence type="ECO:0000313" key="2">
    <source>
        <dbReference type="EMBL" id="CDP36566.1"/>
    </source>
</evidence>
<dbReference type="Pfam" id="PF05303">
    <property type="entry name" value="GSKIP_dom"/>
    <property type="match status" value="1"/>
</dbReference>
<dbReference type="InterPro" id="IPR007967">
    <property type="entry name" value="GSKIP_dom"/>
</dbReference>
<accession>A0A060TBI3</accession>
<sequence>MSLANREFQAAISEYESMVNRVEKDGDGIFIETKEGKQLRVGYSKAGWNVKGTEDVYETIEALLMDQSPAFGKLFHGALTDKLKALEGLDGDNSE</sequence>
<organism evidence="2">
    <name type="scientific">Blastobotrys adeninivorans</name>
    <name type="common">Yeast</name>
    <name type="synonym">Arxula adeninivorans</name>
    <dbReference type="NCBI Taxonomy" id="409370"/>
    <lineage>
        <taxon>Eukaryota</taxon>
        <taxon>Fungi</taxon>
        <taxon>Dikarya</taxon>
        <taxon>Ascomycota</taxon>
        <taxon>Saccharomycotina</taxon>
        <taxon>Dipodascomycetes</taxon>
        <taxon>Dipodascales</taxon>
        <taxon>Trichomonascaceae</taxon>
        <taxon>Blastobotrys</taxon>
    </lineage>
</organism>
<proteinExistence type="predicted"/>